<evidence type="ECO:0000313" key="1">
    <source>
        <dbReference type="EMBL" id="PHP68566.1"/>
    </source>
</evidence>
<dbReference type="EMBL" id="PDVP01000001">
    <property type="protein sequence ID" value="PHP68566.1"/>
    <property type="molecule type" value="Genomic_DNA"/>
</dbReference>
<sequence length="127" mass="14388">MDDHGMSGGSSEASNLVALHEVRRQRHPQTVTFHRTELARILNIYSFMVAANEWRDYAIDHLPDRAVFSVYKRHSEAPLFQIVKEPKRAARQGAWSVVNASGVTLKRGHDLDRVLAVFDKPLKLVKG</sequence>
<dbReference type="RefSeq" id="WP_099302754.1">
    <property type="nucleotide sequence ID" value="NZ_PDVP01000001.1"/>
</dbReference>
<dbReference type="Pfam" id="PF10984">
    <property type="entry name" value="DUF2794"/>
    <property type="match status" value="1"/>
</dbReference>
<dbReference type="OrthoDB" id="7159482at2"/>
<reference evidence="1 2" key="1">
    <citation type="submission" date="2017-10" db="EMBL/GenBank/DDBJ databases">
        <title>Sedimentibacterium mangrovi gen. nov., sp. nov., a novel member of family Phyllobacteriacea isolated from mangrove sediment.</title>
        <authorList>
            <person name="Liao H."/>
            <person name="Tian Y."/>
        </authorList>
    </citation>
    <scope>NUCLEOTIDE SEQUENCE [LARGE SCALE GENOMIC DNA]</scope>
    <source>
        <strain evidence="1 2">X9-2-2</strain>
    </source>
</reference>
<evidence type="ECO:0008006" key="3">
    <source>
        <dbReference type="Google" id="ProtNLM"/>
    </source>
</evidence>
<proteinExistence type="predicted"/>
<dbReference type="AlphaFoldDB" id="A0A2G1QSP8"/>
<name>A0A2G1QSP8_9HYPH</name>
<dbReference type="Proteomes" id="UP000221168">
    <property type="component" value="Unassembled WGS sequence"/>
</dbReference>
<evidence type="ECO:0000313" key="2">
    <source>
        <dbReference type="Proteomes" id="UP000221168"/>
    </source>
</evidence>
<accession>A0A2G1QSP8</accession>
<organism evidence="1 2">
    <name type="scientific">Zhengella mangrovi</name>
    <dbReference type="NCBI Taxonomy" id="1982044"/>
    <lineage>
        <taxon>Bacteria</taxon>
        <taxon>Pseudomonadati</taxon>
        <taxon>Pseudomonadota</taxon>
        <taxon>Alphaproteobacteria</taxon>
        <taxon>Hyphomicrobiales</taxon>
        <taxon>Notoacmeibacteraceae</taxon>
        <taxon>Zhengella</taxon>
    </lineage>
</organism>
<gene>
    <name evidence="1" type="ORF">CSC94_00720</name>
</gene>
<dbReference type="InterPro" id="IPR021252">
    <property type="entry name" value="DUF2794"/>
</dbReference>
<comment type="caution">
    <text evidence="1">The sequence shown here is derived from an EMBL/GenBank/DDBJ whole genome shotgun (WGS) entry which is preliminary data.</text>
</comment>
<keyword evidence="2" id="KW-1185">Reference proteome</keyword>
<protein>
    <recommendedName>
        <fullName evidence="3">DUF2794 domain-containing protein</fullName>
    </recommendedName>
</protein>